<accession>A0ABU8DU51</accession>
<dbReference type="InterPro" id="IPR017871">
    <property type="entry name" value="ABC_transporter-like_CS"/>
</dbReference>
<dbReference type="Pfam" id="PF00005">
    <property type="entry name" value="ABC_tran"/>
    <property type="match status" value="2"/>
</dbReference>
<dbReference type="PANTHER" id="PTHR43790:SF9">
    <property type="entry name" value="GALACTOFURANOSE TRANSPORTER ATP-BINDING PROTEIN YTFR"/>
    <property type="match status" value="1"/>
</dbReference>
<organism evidence="6 7">
    <name type="scientific">Klenkia sesuvii</name>
    <dbReference type="NCBI Taxonomy" id="3103137"/>
    <lineage>
        <taxon>Bacteria</taxon>
        <taxon>Bacillati</taxon>
        <taxon>Actinomycetota</taxon>
        <taxon>Actinomycetes</taxon>
        <taxon>Geodermatophilales</taxon>
        <taxon>Geodermatophilaceae</taxon>
        <taxon>Klenkia</taxon>
    </lineage>
</organism>
<dbReference type="CDD" id="cd03215">
    <property type="entry name" value="ABC_Carb_Monos_II"/>
    <property type="match status" value="1"/>
</dbReference>
<dbReference type="CDD" id="cd03216">
    <property type="entry name" value="ABC_Carb_Monos_I"/>
    <property type="match status" value="1"/>
</dbReference>
<dbReference type="EMBL" id="JBAPLU010000005">
    <property type="protein sequence ID" value="MEI4271353.1"/>
    <property type="molecule type" value="Genomic_DNA"/>
</dbReference>
<comment type="caution">
    <text evidence="6">The sequence shown here is derived from an EMBL/GenBank/DDBJ whole genome shotgun (WGS) entry which is preliminary data.</text>
</comment>
<keyword evidence="7" id="KW-1185">Reference proteome</keyword>
<dbReference type="SUPFAM" id="SSF52540">
    <property type="entry name" value="P-loop containing nucleoside triphosphate hydrolases"/>
    <property type="match status" value="2"/>
</dbReference>
<evidence type="ECO:0000256" key="4">
    <source>
        <dbReference type="ARBA" id="ARBA00022840"/>
    </source>
</evidence>
<sequence>MTAAIECAGVSKGFPGVRALDDVSLTVRPGTVHALLGENGAGKSTLIRILTGAERPDTGTVHIGGVPLRQHTPAAARRLGVRVLPQERHVAPDLSVGHNVLLDSLPRTALRTVSARRVQERAQQHLDALGVDLDARARAGDLTAAQQQLVELARTTARPAAVVVLDEPTASLAGDEVTVLFRVVRQLRDAGTALLYISHHLHEVFALADEATVLRNGRLVHRTPVAETDHDSLLRHIFDRDVAHVRLPRRPLPADAPVVLAARQVALPGGHRPLDVEVRAGEVLALSGPAGAGASELAACLAGVRTPAGGRVELGGARLGSRTAAARAGVGFVPADRKRDALLLERAIAENLLVGPAGRGALHRPVAARRTAWAALRAGRVKADDPGRPVRTLSGGNQQRVVFSRWLLAECRVLVLDQPTAGVDVGAKFDIYAQLLDLAAEGVAVVVVSSDYEEICALADRVLVLRDGDLVAEVDGAAATPDGLFALETAPTPEETAA</sequence>
<keyword evidence="1" id="KW-0813">Transport</keyword>
<dbReference type="Proteomes" id="UP001361570">
    <property type="component" value="Unassembled WGS sequence"/>
</dbReference>
<evidence type="ECO:0000256" key="3">
    <source>
        <dbReference type="ARBA" id="ARBA00022741"/>
    </source>
</evidence>
<reference evidence="6 7" key="1">
    <citation type="submission" date="2024-03" db="EMBL/GenBank/DDBJ databases">
        <title>Draft genome sequence of Klenkia sp. LSe6-5.</title>
        <authorList>
            <person name="Duangmal K."/>
            <person name="Chantavorakit T."/>
        </authorList>
    </citation>
    <scope>NUCLEOTIDE SEQUENCE [LARGE SCALE GENOMIC DNA]</scope>
    <source>
        <strain evidence="6 7">LSe6-5</strain>
    </source>
</reference>
<keyword evidence="3" id="KW-0547">Nucleotide-binding</keyword>
<evidence type="ECO:0000313" key="6">
    <source>
        <dbReference type="EMBL" id="MEI4271353.1"/>
    </source>
</evidence>
<evidence type="ECO:0000256" key="2">
    <source>
        <dbReference type="ARBA" id="ARBA00022737"/>
    </source>
</evidence>
<feature type="domain" description="ABC transporter" evidence="5">
    <location>
        <begin position="237"/>
        <end position="492"/>
    </location>
</feature>
<dbReference type="GO" id="GO:0005524">
    <property type="term" value="F:ATP binding"/>
    <property type="evidence" value="ECO:0007669"/>
    <property type="project" value="UniProtKB-KW"/>
</dbReference>
<proteinExistence type="predicted"/>
<dbReference type="PROSITE" id="PS00211">
    <property type="entry name" value="ABC_TRANSPORTER_1"/>
    <property type="match status" value="1"/>
</dbReference>
<evidence type="ECO:0000256" key="1">
    <source>
        <dbReference type="ARBA" id="ARBA00022448"/>
    </source>
</evidence>
<feature type="domain" description="ABC transporter" evidence="5">
    <location>
        <begin position="5"/>
        <end position="241"/>
    </location>
</feature>
<dbReference type="RefSeq" id="WP_336403496.1">
    <property type="nucleotide sequence ID" value="NZ_JBAPLU010000005.1"/>
</dbReference>
<dbReference type="InterPro" id="IPR003439">
    <property type="entry name" value="ABC_transporter-like_ATP-bd"/>
</dbReference>
<dbReference type="Gene3D" id="3.40.50.300">
    <property type="entry name" value="P-loop containing nucleotide triphosphate hydrolases"/>
    <property type="match status" value="2"/>
</dbReference>
<dbReference type="InterPro" id="IPR050107">
    <property type="entry name" value="ABC_carbohydrate_import_ATPase"/>
</dbReference>
<evidence type="ECO:0000313" key="7">
    <source>
        <dbReference type="Proteomes" id="UP001361570"/>
    </source>
</evidence>
<name>A0ABU8DU51_9ACTN</name>
<keyword evidence="2" id="KW-0677">Repeat</keyword>
<protein>
    <submittedName>
        <fullName evidence="6">Sugar ABC transporter ATP-binding protein</fullName>
    </submittedName>
</protein>
<dbReference type="PANTHER" id="PTHR43790">
    <property type="entry name" value="CARBOHYDRATE TRANSPORT ATP-BINDING PROTEIN MG119-RELATED"/>
    <property type="match status" value="1"/>
</dbReference>
<gene>
    <name evidence="6" type="ORF">TEK04_06430</name>
</gene>
<dbReference type="PROSITE" id="PS50893">
    <property type="entry name" value="ABC_TRANSPORTER_2"/>
    <property type="match status" value="2"/>
</dbReference>
<dbReference type="SMART" id="SM00382">
    <property type="entry name" value="AAA"/>
    <property type="match status" value="2"/>
</dbReference>
<keyword evidence="4 6" id="KW-0067">ATP-binding</keyword>
<dbReference type="InterPro" id="IPR003593">
    <property type="entry name" value="AAA+_ATPase"/>
</dbReference>
<evidence type="ECO:0000259" key="5">
    <source>
        <dbReference type="PROSITE" id="PS50893"/>
    </source>
</evidence>
<dbReference type="InterPro" id="IPR027417">
    <property type="entry name" value="P-loop_NTPase"/>
</dbReference>